<feature type="domain" description="ZP" evidence="5">
    <location>
        <begin position="31"/>
        <end position="294"/>
    </location>
</feature>
<evidence type="ECO:0000256" key="4">
    <source>
        <dbReference type="SAM" id="SignalP"/>
    </source>
</evidence>
<evidence type="ECO:0000313" key="7">
    <source>
        <dbReference type="Proteomes" id="UP001642483"/>
    </source>
</evidence>
<organism evidence="6 7">
    <name type="scientific">Clavelina lepadiformis</name>
    <name type="common">Light-bulb sea squirt</name>
    <name type="synonym">Ascidia lepadiformis</name>
    <dbReference type="NCBI Taxonomy" id="159417"/>
    <lineage>
        <taxon>Eukaryota</taxon>
        <taxon>Metazoa</taxon>
        <taxon>Chordata</taxon>
        <taxon>Tunicata</taxon>
        <taxon>Ascidiacea</taxon>
        <taxon>Aplousobranchia</taxon>
        <taxon>Clavelinidae</taxon>
        <taxon>Clavelina</taxon>
    </lineage>
</organism>
<dbReference type="Pfam" id="PF23344">
    <property type="entry name" value="ZP-N"/>
    <property type="match status" value="1"/>
</dbReference>
<evidence type="ECO:0000256" key="3">
    <source>
        <dbReference type="SAM" id="Phobius"/>
    </source>
</evidence>
<dbReference type="InterPro" id="IPR055356">
    <property type="entry name" value="ZP-N"/>
</dbReference>
<dbReference type="Gene3D" id="2.60.40.4100">
    <property type="entry name" value="Zona pellucida, ZP-C domain"/>
    <property type="match status" value="1"/>
</dbReference>
<evidence type="ECO:0000256" key="2">
    <source>
        <dbReference type="ARBA" id="ARBA00023157"/>
    </source>
</evidence>
<keyword evidence="3" id="KW-1133">Transmembrane helix</keyword>
<gene>
    <name evidence="6" type="ORF">CVLEPA_LOCUS15105</name>
</gene>
<evidence type="ECO:0000256" key="1">
    <source>
        <dbReference type="ARBA" id="ARBA00022729"/>
    </source>
</evidence>
<evidence type="ECO:0000313" key="6">
    <source>
        <dbReference type="EMBL" id="CAK8684102.1"/>
    </source>
</evidence>
<keyword evidence="2" id="KW-1015">Disulfide bond</keyword>
<keyword evidence="1 4" id="KW-0732">Signal</keyword>
<dbReference type="SMART" id="SM00241">
    <property type="entry name" value="ZP"/>
    <property type="match status" value="1"/>
</dbReference>
<dbReference type="Proteomes" id="UP001642483">
    <property type="component" value="Unassembled WGS sequence"/>
</dbReference>
<dbReference type="InterPro" id="IPR055355">
    <property type="entry name" value="ZP-C"/>
</dbReference>
<keyword evidence="3" id="KW-0812">Transmembrane</keyword>
<feature type="signal peptide" evidence="4">
    <location>
        <begin position="1"/>
        <end position="21"/>
    </location>
</feature>
<dbReference type="PANTHER" id="PTHR14002">
    <property type="entry name" value="ENDOGLIN/TGF-BETA RECEPTOR TYPE III"/>
    <property type="match status" value="1"/>
</dbReference>
<reference evidence="6 7" key="1">
    <citation type="submission" date="2024-02" db="EMBL/GenBank/DDBJ databases">
        <authorList>
            <person name="Daric V."/>
            <person name="Darras S."/>
        </authorList>
    </citation>
    <scope>NUCLEOTIDE SEQUENCE [LARGE SCALE GENOMIC DNA]</scope>
</reference>
<name>A0ABP0FZA9_CLALP</name>
<comment type="caution">
    <text evidence="6">The sequence shown here is derived from an EMBL/GenBank/DDBJ whole genome shotgun (WGS) entry which is preliminary data.</text>
</comment>
<protein>
    <recommendedName>
        <fullName evidence="5">ZP domain-containing protein</fullName>
    </recommendedName>
</protein>
<evidence type="ECO:0000259" key="5">
    <source>
        <dbReference type="PROSITE" id="PS51034"/>
    </source>
</evidence>
<dbReference type="Gene3D" id="2.60.40.3210">
    <property type="entry name" value="Zona pellucida, ZP-N domain"/>
    <property type="match status" value="1"/>
</dbReference>
<dbReference type="Pfam" id="PF00100">
    <property type="entry name" value="Zona_pellucida"/>
    <property type="match status" value="1"/>
</dbReference>
<dbReference type="EMBL" id="CAWYQH010000097">
    <property type="protein sequence ID" value="CAK8684102.1"/>
    <property type="molecule type" value="Genomic_DNA"/>
</dbReference>
<accession>A0ABP0FZA9</accession>
<feature type="transmembrane region" description="Helical" evidence="3">
    <location>
        <begin position="345"/>
        <end position="367"/>
    </location>
</feature>
<dbReference type="InterPro" id="IPR001507">
    <property type="entry name" value="ZP_dom"/>
</dbReference>
<dbReference type="InterPro" id="IPR042235">
    <property type="entry name" value="ZP-C_dom"/>
</dbReference>
<feature type="chain" id="PRO_5046964010" description="ZP domain-containing protein" evidence="4">
    <location>
        <begin position="22"/>
        <end position="394"/>
    </location>
</feature>
<keyword evidence="7" id="KW-1185">Reference proteome</keyword>
<keyword evidence="3" id="KW-0472">Membrane</keyword>
<dbReference type="PROSITE" id="PS51034">
    <property type="entry name" value="ZP_2"/>
    <property type="match status" value="1"/>
</dbReference>
<proteinExistence type="predicted"/>
<dbReference type="PANTHER" id="PTHR14002:SF54">
    <property type="entry name" value="ZONA PELLUCIDA SPERM-BINDING PROTEIN 2"/>
    <property type="match status" value="1"/>
</dbReference>
<sequence length="394" mass="43900">MNAFLFGVLVCFLCLPNEGTSQQTGLGFELQCYTGSIVATFTEEHINQLVPDVSQGVIHFNGHLENQACVAERSDVDNSYSLTLYPPYTDCGTELSHDTGNYLYSNTIVFSSGTLMRQGLYTIKCDYDDKYNVTADISLKPVIRTLTVATANGEIGLEMNIYQRKDYHPKSRLGDRPLVIVGVPIYVSVDMMNVFGGSDVVTTLEACYATTSPEPELMENYHYLIVDRCVDAKDETVKIYANGEGTKARYSFQMFRWRNTAEYIYLHCEVYVCDTNAENCTGSGPQCKSSFDPASNRRKREVNSAPKGIISEGPIAIVKENPAKATFKEAVVEGLRNDQDLLWKYILAAVGGAVLLICICLVIYVIIRTKRLPKKKMKSVPVDLINKEKPLPNC</sequence>